<dbReference type="PROSITE" id="PS51186">
    <property type="entry name" value="GNAT"/>
    <property type="match status" value="1"/>
</dbReference>
<dbReference type="PANTHER" id="PTHR46067:SF16">
    <property type="entry name" value="N-ACETYLTRANSFERASE DOMAIN-CONTAINING PROTEIN"/>
    <property type="match status" value="1"/>
</dbReference>
<evidence type="ECO:0000259" key="1">
    <source>
        <dbReference type="PROSITE" id="PS51186"/>
    </source>
</evidence>
<organism evidence="2 3">
    <name type="scientific">Actinacidiphila oryziradicis</name>
    <dbReference type="NCBI Taxonomy" id="2571141"/>
    <lineage>
        <taxon>Bacteria</taxon>
        <taxon>Bacillati</taxon>
        <taxon>Actinomycetota</taxon>
        <taxon>Actinomycetes</taxon>
        <taxon>Kitasatosporales</taxon>
        <taxon>Streptomycetaceae</taxon>
        <taxon>Actinacidiphila</taxon>
    </lineage>
</organism>
<sequence>MSDDLVMLRPVLENDLPMLEQFLMDPEATGEFQWHGWSDPGRWQRSWAENGLLSDDGGQLMVATGPDRLGFVAWRKVVTSRNSYCWNIGIQLLPKARGRGVGTQAQRLLVQNLFAHTPVVRIEAATETGNIAEQRALEKSGFTSEGVLRSLTFRDGQWRDVVRYSVLRDDTASADAPGRLDSPPATLKPAG</sequence>
<keyword evidence="2" id="KW-0808">Transferase</keyword>
<dbReference type="InterPro" id="IPR016181">
    <property type="entry name" value="Acyl_CoA_acyltransferase"/>
</dbReference>
<dbReference type="Proteomes" id="UP000305778">
    <property type="component" value="Unassembled WGS sequence"/>
</dbReference>
<dbReference type="Pfam" id="PF13302">
    <property type="entry name" value="Acetyltransf_3"/>
    <property type="match status" value="1"/>
</dbReference>
<dbReference type="GO" id="GO:0016747">
    <property type="term" value="F:acyltransferase activity, transferring groups other than amino-acyl groups"/>
    <property type="evidence" value="ECO:0007669"/>
    <property type="project" value="InterPro"/>
</dbReference>
<accession>A0A4U0STN8</accession>
<dbReference type="OrthoDB" id="9814648at2"/>
<gene>
    <name evidence="2" type="ORF">FCI23_01485</name>
</gene>
<keyword evidence="3" id="KW-1185">Reference proteome</keyword>
<dbReference type="SUPFAM" id="SSF55729">
    <property type="entry name" value="Acyl-CoA N-acyltransferases (Nat)"/>
    <property type="match status" value="1"/>
</dbReference>
<dbReference type="PANTHER" id="PTHR46067">
    <property type="entry name" value="ACYL-COA N-ACYLTRANSFERASES (NAT) SUPERFAMILY PROTEIN"/>
    <property type="match status" value="1"/>
</dbReference>
<reference evidence="2 3" key="1">
    <citation type="submission" date="2019-04" db="EMBL/GenBank/DDBJ databases">
        <title>Streptomyces oryziradicis sp. nov., a novel actinomycete isolated from rhizosphere soil of rice (Oryza sativa L.).</title>
        <authorList>
            <person name="Li C."/>
        </authorList>
    </citation>
    <scope>NUCLEOTIDE SEQUENCE [LARGE SCALE GENOMIC DNA]</scope>
    <source>
        <strain evidence="2 3">NEAU-C40</strain>
    </source>
</reference>
<proteinExistence type="predicted"/>
<evidence type="ECO:0000313" key="3">
    <source>
        <dbReference type="Proteomes" id="UP000305778"/>
    </source>
</evidence>
<dbReference type="EMBL" id="SUMC01000001">
    <property type="protein sequence ID" value="TKA13396.1"/>
    <property type="molecule type" value="Genomic_DNA"/>
</dbReference>
<dbReference type="AlphaFoldDB" id="A0A4U0STN8"/>
<dbReference type="InterPro" id="IPR000182">
    <property type="entry name" value="GNAT_dom"/>
</dbReference>
<protein>
    <submittedName>
        <fullName evidence="2">GNAT family N-acetyltransferase</fullName>
    </submittedName>
</protein>
<evidence type="ECO:0000313" key="2">
    <source>
        <dbReference type="EMBL" id="TKA13396.1"/>
    </source>
</evidence>
<dbReference type="RefSeq" id="WP_136721556.1">
    <property type="nucleotide sequence ID" value="NZ_SUMC01000001.1"/>
</dbReference>
<dbReference type="Gene3D" id="3.40.630.30">
    <property type="match status" value="1"/>
</dbReference>
<feature type="domain" description="N-acetyltransferase" evidence="1">
    <location>
        <begin position="6"/>
        <end position="169"/>
    </location>
</feature>
<name>A0A4U0STN8_9ACTN</name>
<comment type="caution">
    <text evidence="2">The sequence shown here is derived from an EMBL/GenBank/DDBJ whole genome shotgun (WGS) entry which is preliminary data.</text>
</comment>